<evidence type="ECO:0000313" key="2">
    <source>
        <dbReference type="EMBL" id="OKP08260.1"/>
    </source>
</evidence>
<accession>A0A1Q5U720</accession>
<organism evidence="2 3">
    <name type="scientific">Penicillium subrubescens</name>
    <dbReference type="NCBI Taxonomy" id="1316194"/>
    <lineage>
        <taxon>Eukaryota</taxon>
        <taxon>Fungi</taxon>
        <taxon>Dikarya</taxon>
        <taxon>Ascomycota</taxon>
        <taxon>Pezizomycotina</taxon>
        <taxon>Eurotiomycetes</taxon>
        <taxon>Eurotiomycetidae</taxon>
        <taxon>Eurotiales</taxon>
        <taxon>Aspergillaceae</taxon>
        <taxon>Penicillium</taxon>
    </lineage>
</organism>
<evidence type="ECO:0000256" key="1">
    <source>
        <dbReference type="SAM" id="MobiDB-lite"/>
    </source>
</evidence>
<dbReference type="EMBL" id="MNBE01000569">
    <property type="protein sequence ID" value="OKP08260.1"/>
    <property type="molecule type" value="Genomic_DNA"/>
</dbReference>
<comment type="caution">
    <text evidence="2">The sequence shown here is derived from an EMBL/GenBank/DDBJ whole genome shotgun (WGS) entry which is preliminary data.</text>
</comment>
<dbReference type="AlphaFoldDB" id="A0A1Q5U720"/>
<dbReference type="Proteomes" id="UP000186955">
    <property type="component" value="Unassembled WGS sequence"/>
</dbReference>
<protein>
    <submittedName>
        <fullName evidence="2">Uncharacterized protein</fullName>
    </submittedName>
</protein>
<proteinExistence type="predicted"/>
<evidence type="ECO:0000313" key="3">
    <source>
        <dbReference type="Proteomes" id="UP000186955"/>
    </source>
</evidence>
<feature type="region of interest" description="Disordered" evidence="1">
    <location>
        <begin position="41"/>
        <end position="66"/>
    </location>
</feature>
<gene>
    <name evidence="2" type="ORF">PENSUB_5627</name>
</gene>
<reference evidence="2 3" key="1">
    <citation type="submission" date="2016-10" db="EMBL/GenBank/DDBJ databases">
        <title>Genome sequence of the ascomycete fungus Penicillium subrubescens.</title>
        <authorList>
            <person name="De Vries R.P."/>
            <person name="Peng M."/>
            <person name="Dilokpimol A."/>
            <person name="Hilden K."/>
            <person name="Makela M.R."/>
            <person name="Grigoriev I."/>
            <person name="Riley R."/>
            <person name="Granchi Z."/>
        </authorList>
    </citation>
    <scope>NUCLEOTIDE SEQUENCE [LARGE SCALE GENOMIC DNA]</scope>
    <source>
        <strain evidence="2 3">CBS 132785</strain>
    </source>
</reference>
<name>A0A1Q5U720_9EURO</name>
<sequence>MFVIPAEQLDEFDRDPFLQELGHTIYSYPERSCTIIAWEPSPQPPQVDHQHDVNKPPGVPALQSRTRDPLAARACGWQPLRLFVIRHIVSITPINIQKIISTTHKAAAPHNPSEGAEATTAVNNMCIWGPMEQDSESDTGAT</sequence>
<keyword evidence="3" id="KW-1185">Reference proteome</keyword>